<sequence>MSNAKTKPRKIGHWLASCNMSELTHVFSLKNISYRHFIDRSGKHKLIHFPLCVNAIAMKLSRPLPGLTEFIILIALLTSLTAFATDAMLPVLQVIGGDLNISHENDAQYIISVVFAGLALGQLIMGPLSDSMGRKPLMYIGLGIFGVGSLLSMFSNDFNTMLIGRFLQGLGAATPRILTMALVRDCYRGREMARIMSLTMLIFILVPMLAPAIGQGIAWLAGWRAIFAAFLLLALGSGLWFAMRMPETLLPEDRTRLSVTEQVSAIKAVMSHRKTIGYTIMTGFIFGAFLGYLSSVQQILQVQYELDEQFPIYFAALAASIGAASYLNARLVIKHGMVRLSRMALWLVIICSALFVMIAWLSSGHPNLWLFLTYIAITFIGIGMLFGNLNALAMEPLDKHAGLGASVIGSLSTFMSIPLGTLIGQSYNGTVIPLVSGFLIMGVASYLAMLWTEQTSPGKLVIR</sequence>
<dbReference type="GO" id="GO:0042910">
    <property type="term" value="F:xenobiotic transmembrane transporter activity"/>
    <property type="evidence" value="ECO:0007669"/>
    <property type="project" value="InterPro"/>
</dbReference>
<comment type="subcellular location">
    <subcellularLocation>
        <location evidence="8">Cell inner membrane</location>
        <topology evidence="8">Multi-pass membrane protein</topology>
    </subcellularLocation>
    <subcellularLocation>
        <location evidence="1">Cell membrane</location>
        <topology evidence="1">Multi-pass membrane protein</topology>
    </subcellularLocation>
</comment>
<feature type="transmembrane region" description="Helical" evidence="8">
    <location>
        <begin position="368"/>
        <end position="389"/>
    </location>
</feature>
<feature type="transmembrane region" description="Helical" evidence="8">
    <location>
        <begin position="137"/>
        <end position="154"/>
    </location>
</feature>
<dbReference type="SUPFAM" id="SSF103473">
    <property type="entry name" value="MFS general substrate transporter"/>
    <property type="match status" value="1"/>
</dbReference>
<dbReference type="InterPro" id="IPR004812">
    <property type="entry name" value="Efflux_drug-R_Bcr/CmlA"/>
</dbReference>
<dbReference type="GO" id="GO:1990961">
    <property type="term" value="P:xenobiotic detoxification by transmembrane export across the plasma membrane"/>
    <property type="evidence" value="ECO:0007669"/>
    <property type="project" value="InterPro"/>
</dbReference>
<keyword evidence="7 8" id="KW-0472">Membrane</keyword>
<gene>
    <name evidence="10" type="ORF">HELGO_WM29217</name>
</gene>
<feature type="transmembrane region" description="Helical" evidence="8">
    <location>
        <begin position="70"/>
        <end position="95"/>
    </location>
</feature>
<dbReference type="PROSITE" id="PS50850">
    <property type="entry name" value="MFS"/>
    <property type="match status" value="1"/>
</dbReference>
<dbReference type="CDD" id="cd17320">
    <property type="entry name" value="MFS_MdfA_MDR_like"/>
    <property type="match status" value="1"/>
</dbReference>
<dbReference type="InterPro" id="IPR005829">
    <property type="entry name" value="Sugar_transporter_CS"/>
</dbReference>
<dbReference type="InterPro" id="IPR011701">
    <property type="entry name" value="MFS"/>
</dbReference>
<dbReference type="InterPro" id="IPR020846">
    <property type="entry name" value="MFS_dom"/>
</dbReference>
<evidence type="ECO:0000256" key="5">
    <source>
        <dbReference type="ARBA" id="ARBA00022692"/>
    </source>
</evidence>
<protein>
    <recommendedName>
        <fullName evidence="8">Bcr/CflA family efflux transporter</fullName>
    </recommendedName>
</protein>
<feature type="transmembrane region" description="Helical" evidence="8">
    <location>
        <begin position="107"/>
        <end position="125"/>
    </location>
</feature>
<dbReference type="PROSITE" id="PS00216">
    <property type="entry name" value="SUGAR_TRANSPORT_1"/>
    <property type="match status" value="1"/>
</dbReference>
<feature type="transmembrane region" description="Helical" evidence="8">
    <location>
        <begin position="276"/>
        <end position="300"/>
    </location>
</feature>
<dbReference type="Gene3D" id="1.20.1720.10">
    <property type="entry name" value="Multidrug resistance protein D"/>
    <property type="match status" value="1"/>
</dbReference>
<evidence type="ECO:0000256" key="6">
    <source>
        <dbReference type="ARBA" id="ARBA00022989"/>
    </source>
</evidence>
<proteinExistence type="inferred from homology"/>
<dbReference type="NCBIfam" id="TIGR00710">
    <property type="entry name" value="efflux_Bcr_CflA"/>
    <property type="match status" value="1"/>
</dbReference>
<dbReference type="InterPro" id="IPR036259">
    <property type="entry name" value="MFS_trans_sf"/>
</dbReference>
<name>A0A6S6SC57_9GAMM</name>
<organism evidence="10">
    <name type="scientific">uncultured Thiotrichaceae bacterium</name>
    <dbReference type="NCBI Taxonomy" id="298394"/>
    <lineage>
        <taxon>Bacteria</taxon>
        <taxon>Pseudomonadati</taxon>
        <taxon>Pseudomonadota</taxon>
        <taxon>Gammaproteobacteria</taxon>
        <taxon>Thiotrichales</taxon>
        <taxon>Thiotrichaceae</taxon>
        <taxon>environmental samples</taxon>
    </lineage>
</organism>
<keyword evidence="8" id="KW-0997">Cell inner membrane</keyword>
<feature type="transmembrane region" description="Helical" evidence="8">
    <location>
        <begin position="430"/>
        <end position="451"/>
    </location>
</feature>
<evidence type="ECO:0000256" key="3">
    <source>
        <dbReference type="ARBA" id="ARBA00022448"/>
    </source>
</evidence>
<feature type="transmembrane region" description="Helical" evidence="8">
    <location>
        <begin position="344"/>
        <end position="362"/>
    </location>
</feature>
<keyword evidence="5 8" id="KW-0812">Transmembrane</keyword>
<accession>A0A6S6SC57</accession>
<feature type="transmembrane region" description="Helical" evidence="8">
    <location>
        <begin position="312"/>
        <end position="332"/>
    </location>
</feature>
<feature type="transmembrane region" description="Helical" evidence="8">
    <location>
        <begin position="195"/>
        <end position="214"/>
    </location>
</feature>
<keyword evidence="4" id="KW-1003">Cell membrane</keyword>
<evidence type="ECO:0000256" key="4">
    <source>
        <dbReference type="ARBA" id="ARBA00022475"/>
    </source>
</evidence>
<evidence type="ECO:0000256" key="8">
    <source>
        <dbReference type="RuleBase" id="RU365088"/>
    </source>
</evidence>
<dbReference type="Pfam" id="PF07690">
    <property type="entry name" value="MFS_1"/>
    <property type="match status" value="1"/>
</dbReference>
<dbReference type="EMBL" id="CACVAT010000046">
    <property type="protein sequence ID" value="CAA6802624.1"/>
    <property type="molecule type" value="Genomic_DNA"/>
</dbReference>
<evidence type="ECO:0000256" key="1">
    <source>
        <dbReference type="ARBA" id="ARBA00004651"/>
    </source>
</evidence>
<feature type="transmembrane region" description="Helical" evidence="8">
    <location>
        <begin position="401"/>
        <end position="424"/>
    </location>
</feature>
<evidence type="ECO:0000313" key="10">
    <source>
        <dbReference type="EMBL" id="CAA6802624.1"/>
    </source>
</evidence>
<reference evidence="10" key="1">
    <citation type="submission" date="2020-01" db="EMBL/GenBank/DDBJ databases">
        <authorList>
            <person name="Meier V. D."/>
            <person name="Meier V D."/>
        </authorList>
    </citation>
    <scope>NUCLEOTIDE SEQUENCE</scope>
    <source>
        <strain evidence="10">HLG_WM_MAG_09</strain>
    </source>
</reference>
<keyword evidence="3 8" id="KW-0813">Transport</keyword>
<feature type="transmembrane region" description="Helical" evidence="8">
    <location>
        <begin position="220"/>
        <end position="242"/>
    </location>
</feature>
<comment type="similarity">
    <text evidence="2 8">Belongs to the major facilitator superfamily. Bcr/CmlA family.</text>
</comment>
<dbReference type="PANTHER" id="PTHR23502:SF132">
    <property type="entry name" value="POLYAMINE TRANSPORTER 2-RELATED"/>
    <property type="match status" value="1"/>
</dbReference>
<keyword evidence="6 8" id="KW-1133">Transmembrane helix</keyword>
<dbReference type="GO" id="GO:0005886">
    <property type="term" value="C:plasma membrane"/>
    <property type="evidence" value="ECO:0007669"/>
    <property type="project" value="UniProtKB-SubCell"/>
</dbReference>
<dbReference type="PANTHER" id="PTHR23502">
    <property type="entry name" value="MAJOR FACILITATOR SUPERFAMILY"/>
    <property type="match status" value="1"/>
</dbReference>
<dbReference type="AlphaFoldDB" id="A0A6S6SC57"/>
<evidence type="ECO:0000256" key="2">
    <source>
        <dbReference type="ARBA" id="ARBA00006236"/>
    </source>
</evidence>
<evidence type="ECO:0000259" key="9">
    <source>
        <dbReference type="PROSITE" id="PS50850"/>
    </source>
</evidence>
<feature type="domain" description="Major facilitator superfamily (MFS) profile" evidence="9">
    <location>
        <begin position="70"/>
        <end position="460"/>
    </location>
</feature>
<feature type="transmembrane region" description="Helical" evidence="8">
    <location>
        <begin position="166"/>
        <end position="183"/>
    </location>
</feature>
<evidence type="ECO:0000256" key="7">
    <source>
        <dbReference type="ARBA" id="ARBA00023136"/>
    </source>
</evidence>